<gene>
    <name evidence="5" type="ORF">XthCFBP4691_03910</name>
</gene>
<dbReference type="GO" id="GO:0033389">
    <property type="term" value="P:putrescine biosynthetic process from arginine, via agmatine"/>
    <property type="evidence" value="ECO:0007669"/>
    <property type="project" value="TreeGrafter"/>
</dbReference>
<dbReference type="RefSeq" id="WP_128419220.1">
    <property type="nucleotide sequence ID" value="NZ_CP049017.1"/>
</dbReference>
<dbReference type="SUPFAM" id="SSF52768">
    <property type="entry name" value="Arginase/deacetylase"/>
    <property type="match status" value="1"/>
</dbReference>
<dbReference type="PANTHER" id="PTHR11358:SF26">
    <property type="entry name" value="GUANIDINO ACID HYDROLASE, MITOCHONDRIAL"/>
    <property type="match status" value="1"/>
</dbReference>
<dbReference type="Gene3D" id="3.40.800.10">
    <property type="entry name" value="Ureohydrolase domain"/>
    <property type="match status" value="1"/>
</dbReference>
<protein>
    <recommendedName>
        <fullName evidence="7">Arginase</fullName>
    </recommendedName>
</protein>
<dbReference type="GO" id="GO:0008783">
    <property type="term" value="F:agmatinase activity"/>
    <property type="evidence" value="ECO:0007669"/>
    <property type="project" value="TreeGrafter"/>
</dbReference>
<comment type="caution">
    <text evidence="5">The sequence shown here is derived from an EMBL/GenBank/DDBJ whole genome shotgun (WGS) entry which is preliminary data.</text>
</comment>
<evidence type="ECO:0000313" key="6">
    <source>
        <dbReference type="Proteomes" id="UP000239898"/>
    </source>
</evidence>
<evidence type="ECO:0000256" key="2">
    <source>
        <dbReference type="ARBA" id="ARBA00022801"/>
    </source>
</evidence>
<organism evidence="5 6">
    <name type="scientific">Xanthomonas theicola</name>
    <dbReference type="NCBI Taxonomy" id="56464"/>
    <lineage>
        <taxon>Bacteria</taxon>
        <taxon>Pseudomonadati</taxon>
        <taxon>Pseudomonadota</taxon>
        <taxon>Gammaproteobacteria</taxon>
        <taxon>Lysobacterales</taxon>
        <taxon>Lysobacteraceae</taxon>
        <taxon>Xanthomonas</taxon>
    </lineage>
</organism>
<dbReference type="OrthoDB" id="9789727at2"/>
<feature type="compositionally biased region" description="Basic and acidic residues" evidence="4">
    <location>
        <begin position="16"/>
        <end position="26"/>
    </location>
</feature>
<comment type="similarity">
    <text evidence="3">Belongs to the arginase family.</text>
</comment>
<keyword evidence="1" id="KW-0479">Metal-binding</keyword>
<evidence type="ECO:0000256" key="4">
    <source>
        <dbReference type="SAM" id="MobiDB-lite"/>
    </source>
</evidence>
<dbReference type="Pfam" id="PF00491">
    <property type="entry name" value="Arginase"/>
    <property type="match status" value="1"/>
</dbReference>
<sequence length="141" mass="15181">MLTRQHEDGGLYGWPRRPDAPSDKGRPCVIGAPSDHGNVVSRGAALGPAAVRYASQRLQPPRLRGYDWGDVERSGAADPAAYMARVSGVTADIRGQGLCPLLPGGDHSLTYAQVSALQREQDLCLLWFDAHTDFRAADKSP</sequence>
<dbReference type="InterPro" id="IPR006035">
    <property type="entry name" value="Ureohydrolase"/>
</dbReference>
<dbReference type="AlphaFoldDB" id="A0A2S6ZK34"/>
<evidence type="ECO:0008006" key="7">
    <source>
        <dbReference type="Google" id="ProtNLM"/>
    </source>
</evidence>
<keyword evidence="6" id="KW-1185">Reference proteome</keyword>
<dbReference type="PANTHER" id="PTHR11358">
    <property type="entry name" value="ARGINASE/AGMATINASE"/>
    <property type="match status" value="1"/>
</dbReference>
<accession>A0A2S6ZK34</accession>
<proteinExistence type="inferred from homology"/>
<evidence type="ECO:0000313" key="5">
    <source>
        <dbReference type="EMBL" id="PPT92480.1"/>
    </source>
</evidence>
<dbReference type="Proteomes" id="UP000239898">
    <property type="component" value="Unassembled WGS sequence"/>
</dbReference>
<name>A0A2S6ZK34_9XANT</name>
<reference evidence="5 6" key="1">
    <citation type="submission" date="2016-08" db="EMBL/GenBank/DDBJ databases">
        <title>Evolution of the type three secretion system and type three effector repertoires in Xanthomonas.</title>
        <authorList>
            <person name="Merda D."/>
            <person name="Briand M."/>
            <person name="Bosis E."/>
            <person name="Rousseau C."/>
            <person name="Portier P."/>
            <person name="Jacques M.-A."/>
            <person name="Fischer-Le Saux M."/>
        </authorList>
    </citation>
    <scope>NUCLEOTIDE SEQUENCE [LARGE SCALE GENOMIC DNA]</scope>
    <source>
        <strain evidence="5 6">CFBP 4691</strain>
    </source>
</reference>
<keyword evidence="2" id="KW-0378">Hydrolase</keyword>
<feature type="region of interest" description="Disordered" evidence="4">
    <location>
        <begin position="1"/>
        <end position="34"/>
    </location>
</feature>
<evidence type="ECO:0000256" key="3">
    <source>
        <dbReference type="PROSITE-ProRule" id="PRU00742"/>
    </source>
</evidence>
<evidence type="ECO:0000256" key="1">
    <source>
        <dbReference type="ARBA" id="ARBA00022723"/>
    </source>
</evidence>
<dbReference type="InterPro" id="IPR023696">
    <property type="entry name" value="Ureohydrolase_dom_sf"/>
</dbReference>
<dbReference type="PROSITE" id="PS51409">
    <property type="entry name" value="ARGINASE_2"/>
    <property type="match status" value="1"/>
</dbReference>
<dbReference type="GO" id="GO:0046872">
    <property type="term" value="F:metal ion binding"/>
    <property type="evidence" value="ECO:0007669"/>
    <property type="project" value="UniProtKB-KW"/>
</dbReference>
<dbReference type="EMBL" id="MIGX01000009">
    <property type="protein sequence ID" value="PPT92480.1"/>
    <property type="molecule type" value="Genomic_DNA"/>
</dbReference>